<proteinExistence type="predicted"/>
<dbReference type="STRING" id="1921010.MMIC_P1962"/>
<protein>
    <submittedName>
        <fullName evidence="1">Uncharacterized protein</fullName>
    </submittedName>
</protein>
<name>A0A1L8CQ26_9PROT</name>
<dbReference type="OrthoDB" id="5296363at2"/>
<gene>
    <name evidence="1" type="ORF">MMIC_P1962</name>
</gene>
<evidence type="ECO:0000313" key="1">
    <source>
        <dbReference type="EMBL" id="GAV20984.1"/>
    </source>
</evidence>
<dbReference type="EMBL" id="BDFD01000018">
    <property type="protein sequence ID" value="GAV20984.1"/>
    <property type="molecule type" value="Genomic_DNA"/>
</dbReference>
<sequence length="87" mass="10266">MPDAFIWYHAHEKLESELMSWLDEIEDKAGVRGKLFVRKDDGKTTFMESYSDVTTSTITRIEKHAAQHPVFTNIERRCESFMRIDKL</sequence>
<dbReference type="RefSeq" id="WP_072660287.1">
    <property type="nucleotide sequence ID" value="NZ_BDFD01000018.1"/>
</dbReference>
<dbReference type="AlphaFoldDB" id="A0A1L8CQ26"/>
<keyword evidence="2" id="KW-1185">Reference proteome</keyword>
<reference evidence="1 2" key="1">
    <citation type="journal article" date="2017" name="Arch. Microbiol.">
        <title>Mariprofundus micogutta sp. nov., a novel iron-oxidizing zetaproteobacterium isolated from a deep-sea hydrothermal field at the Bayonnaise knoll of the Izu-Ogasawara arc, and a description of Mariprofundales ord. nov. and Zetaproteobacteria classis nov.</title>
        <authorList>
            <person name="Makita H."/>
            <person name="Tanaka E."/>
            <person name="Mitsunobu S."/>
            <person name="Miyazaki M."/>
            <person name="Nunoura T."/>
            <person name="Uematsu K."/>
            <person name="Takaki Y."/>
            <person name="Nishi S."/>
            <person name="Shimamura S."/>
            <person name="Takai K."/>
        </authorList>
    </citation>
    <scope>NUCLEOTIDE SEQUENCE [LARGE SCALE GENOMIC DNA]</scope>
    <source>
        <strain evidence="1 2">ET2</strain>
    </source>
</reference>
<evidence type="ECO:0000313" key="2">
    <source>
        <dbReference type="Proteomes" id="UP000231632"/>
    </source>
</evidence>
<accession>A0A1L8CQ26</accession>
<dbReference type="Proteomes" id="UP000231632">
    <property type="component" value="Unassembled WGS sequence"/>
</dbReference>
<comment type="caution">
    <text evidence="1">The sequence shown here is derived from an EMBL/GenBank/DDBJ whole genome shotgun (WGS) entry which is preliminary data.</text>
</comment>
<organism evidence="1 2">
    <name type="scientific">Mariprofundus micogutta</name>
    <dbReference type="NCBI Taxonomy" id="1921010"/>
    <lineage>
        <taxon>Bacteria</taxon>
        <taxon>Pseudomonadati</taxon>
        <taxon>Pseudomonadota</taxon>
        <taxon>Candidatius Mariprofundia</taxon>
        <taxon>Mariprofundales</taxon>
        <taxon>Mariprofundaceae</taxon>
        <taxon>Mariprofundus</taxon>
    </lineage>
</organism>